<organism evidence="2 3">
    <name type="scientific">Labilithrix luteola</name>
    <dbReference type="NCBI Taxonomy" id="1391654"/>
    <lineage>
        <taxon>Bacteria</taxon>
        <taxon>Pseudomonadati</taxon>
        <taxon>Myxococcota</taxon>
        <taxon>Polyangia</taxon>
        <taxon>Polyangiales</taxon>
        <taxon>Labilitrichaceae</taxon>
        <taxon>Labilithrix</taxon>
    </lineage>
</organism>
<dbReference type="AlphaFoldDB" id="A0A0K1Q2B7"/>
<dbReference type="EMBL" id="CP012333">
    <property type="protein sequence ID" value="AKU99529.1"/>
    <property type="molecule type" value="Genomic_DNA"/>
</dbReference>
<gene>
    <name evidence="2" type="ORF">AKJ09_06193</name>
</gene>
<name>A0A0K1Q2B7_9BACT</name>
<reference evidence="2 3" key="1">
    <citation type="submission" date="2015-08" db="EMBL/GenBank/DDBJ databases">
        <authorList>
            <person name="Babu N.S."/>
            <person name="Beckwith C.J."/>
            <person name="Beseler K.G."/>
            <person name="Brison A."/>
            <person name="Carone J.V."/>
            <person name="Caskin T.P."/>
            <person name="Diamond M."/>
            <person name="Durham M.E."/>
            <person name="Foxe J.M."/>
            <person name="Go M."/>
            <person name="Henderson B.A."/>
            <person name="Jones I.B."/>
            <person name="McGettigan J.A."/>
            <person name="Micheletti S.J."/>
            <person name="Nasrallah M.E."/>
            <person name="Ortiz D."/>
            <person name="Piller C.R."/>
            <person name="Privatt S.R."/>
            <person name="Schneider S.L."/>
            <person name="Sharp S."/>
            <person name="Smith T.C."/>
            <person name="Stanton J.D."/>
            <person name="Ullery H.E."/>
            <person name="Wilson R.J."/>
            <person name="Serrano M.G."/>
            <person name="Buck G."/>
            <person name="Lee V."/>
            <person name="Wang Y."/>
            <person name="Carvalho R."/>
            <person name="Voegtly L."/>
            <person name="Shi R."/>
            <person name="Duckworth R."/>
            <person name="Johnson A."/>
            <person name="Loviza R."/>
            <person name="Walstead R."/>
            <person name="Shah Z."/>
            <person name="Kiflezghi M."/>
            <person name="Wade K."/>
            <person name="Ball S.L."/>
            <person name="Bradley K.W."/>
            <person name="Asai D.J."/>
            <person name="Bowman C.A."/>
            <person name="Russell D.A."/>
            <person name="Pope W.H."/>
            <person name="Jacobs-Sera D."/>
            <person name="Hendrix R.W."/>
            <person name="Hatfull G.F."/>
        </authorList>
    </citation>
    <scope>NUCLEOTIDE SEQUENCE [LARGE SCALE GENOMIC DNA]</scope>
    <source>
        <strain evidence="2 3">DSM 27648</strain>
    </source>
</reference>
<protein>
    <submittedName>
        <fullName evidence="2">Uncharacterized protein</fullName>
    </submittedName>
</protein>
<feature type="region of interest" description="Disordered" evidence="1">
    <location>
        <begin position="1"/>
        <end position="65"/>
    </location>
</feature>
<keyword evidence="3" id="KW-1185">Reference proteome</keyword>
<evidence type="ECO:0000313" key="2">
    <source>
        <dbReference type="EMBL" id="AKU99529.1"/>
    </source>
</evidence>
<proteinExistence type="predicted"/>
<dbReference type="KEGG" id="llu:AKJ09_06193"/>
<accession>A0A0K1Q2B7</accession>
<sequence length="65" mass="6866">MEASERSPSVVVGPSPDDDDDDALHAAPIAIQAPKATSAQARKRADGMPESIYLDKSTGARTRRS</sequence>
<evidence type="ECO:0000256" key="1">
    <source>
        <dbReference type="SAM" id="MobiDB-lite"/>
    </source>
</evidence>
<dbReference type="Proteomes" id="UP000064967">
    <property type="component" value="Chromosome"/>
</dbReference>
<evidence type="ECO:0000313" key="3">
    <source>
        <dbReference type="Proteomes" id="UP000064967"/>
    </source>
</evidence>